<dbReference type="InterPro" id="IPR016138">
    <property type="entry name" value="Ribosome_inactivat_prot_sub1"/>
</dbReference>
<dbReference type="Proteomes" id="UP000000768">
    <property type="component" value="Chromosome 9"/>
</dbReference>
<sequence length="330" mass="37422">MAREQQQVFNWIDSLLEQETSPFVFDDGHKTKIVQQTSNGGFFRLVLRSEAGEDEVELVFSLRDLYLMGFLQGNIWYLFSDSRLDGSGHDEPEHLHEWTYLKFRGNHTDDRIMEVQIGVNGLLDTVDTLLNHHNRSDFRVSVAISEAKRFHEWLLVLLDIFSTGDSHPVGEVFGKLFRMWSSISSKVLDGPDKFEPVPGFDTYGDAVSALDVLLIKQKRKKPKKVEAEFFNPACQFDSDYDIIQESEEEESSNFQNSVPPSAILTAPFIKEETKAASLTMNRLSASGPDGFGPAFYQATWQTAKPSVMDFLDAFYCSSTDLTRINTMALT</sequence>
<dbReference type="PANTHER" id="PTHR33453:SF21">
    <property type="entry name" value="RRNA N-GLYCOSYLASE"/>
    <property type="match status" value="1"/>
</dbReference>
<dbReference type="InterPro" id="IPR036041">
    <property type="entry name" value="Ribosome-inact_prot_sf"/>
</dbReference>
<dbReference type="InterPro" id="IPR001574">
    <property type="entry name" value="Ribosome_inactivat_prot"/>
</dbReference>
<gene>
    <name evidence="1" type="ORF">SORBI_3009G014800</name>
</gene>
<feature type="non-terminal residue" evidence="1">
    <location>
        <position position="330"/>
    </location>
</feature>
<dbReference type="Gramene" id="KXG21097">
    <property type="protein sequence ID" value="KXG21097"/>
    <property type="gene ID" value="SORBI_3009G014800"/>
</dbReference>
<reference evidence="2" key="2">
    <citation type="journal article" date="2018" name="Plant J.">
        <title>The Sorghum bicolor reference genome: improved assembly, gene annotations, a transcriptome atlas, and signatures of genome organization.</title>
        <authorList>
            <person name="McCormick R.F."/>
            <person name="Truong S.K."/>
            <person name="Sreedasyam A."/>
            <person name="Jenkins J."/>
            <person name="Shu S."/>
            <person name="Sims D."/>
            <person name="Kennedy M."/>
            <person name="Amirebrahimi M."/>
            <person name="Weers B.D."/>
            <person name="McKinley B."/>
            <person name="Mattison A."/>
            <person name="Morishige D.T."/>
            <person name="Grimwood J."/>
            <person name="Schmutz J."/>
            <person name="Mullet J.E."/>
        </authorList>
    </citation>
    <scope>NUCLEOTIDE SEQUENCE [LARGE SCALE GENOMIC DNA]</scope>
    <source>
        <strain evidence="2">cv. BTx623</strain>
    </source>
</reference>
<evidence type="ECO:0000313" key="2">
    <source>
        <dbReference type="Proteomes" id="UP000000768"/>
    </source>
</evidence>
<organism evidence="1 2">
    <name type="scientific">Sorghum bicolor</name>
    <name type="common">Sorghum</name>
    <name type="synonym">Sorghum vulgare</name>
    <dbReference type="NCBI Taxonomy" id="4558"/>
    <lineage>
        <taxon>Eukaryota</taxon>
        <taxon>Viridiplantae</taxon>
        <taxon>Streptophyta</taxon>
        <taxon>Embryophyta</taxon>
        <taxon>Tracheophyta</taxon>
        <taxon>Spermatophyta</taxon>
        <taxon>Magnoliopsida</taxon>
        <taxon>Liliopsida</taxon>
        <taxon>Poales</taxon>
        <taxon>Poaceae</taxon>
        <taxon>PACMAD clade</taxon>
        <taxon>Panicoideae</taxon>
        <taxon>Andropogonodae</taxon>
        <taxon>Andropogoneae</taxon>
        <taxon>Sorghinae</taxon>
        <taxon>Sorghum</taxon>
    </lineage>
</organism>
<dbReference type="Pfam" id="PF00161">
    <property type="entry name" value="RIP"/>
    <property type="match status" value="1"/>
</dbReference>
<dbReference type="EMBL" id="CM000768">
    <property type="protein sequence ID" value="KXG21097.1"/>
    <property type="molecule type" value="Genomic_DNA"/>
</dbReference>
<dbReference type="GO" id="GO:0017148">
    <property type="term" value="P:negative regulation of translation"/>
    <property type="evidence" value="ECO:0007669"/>
    <property type="project" value="InterPro"/>
</dbReference>
<dbReference type="Gene3D" id="3.40.420.10">
    <property type="entry name" value="Ricin (A subunit), domain 1"/>
    <property type="match status" value="1"/>
</dbReference>
<accession>A0A1B6P5V7</accession>
<name>A0A1B6P5V7_SORBI</name>
<dbReference type="SUPFAM" id="SSF56371">
    <property type="entry name" value="Ribosome inactivating proteins (RIP)"/>
    <property type="match status" value="1"/>
</dbReference>
<protein>
    <submittedName>
        <fullName evidence="1">Uncharacterized protein</fullName>
    </submittedName>
</protein>
<evidence type="ECO:0000313" key="1">
    <source>
        <dbReference type="EMBL" id="KXG21097.1"/>
    </source>
</evidence>
<dbReference type="GO" id="GO:0030598">
    <property type="term" value="F:rRNA N-glycosylase activity"/>
    <property type="evidence" value="ECO:0007669"/>
    <property type="project" value="InterPro"/>
</dbReference>
<dbReference type="OMA" id="AFANDDM"/>
<keyword evidence="2" id="KW-1185">Reference proteome</keyword>
<dbReference type="PANTHER" id="PTHR33453">
    <property type="match status" value="1"/>
</dbReference>
<dbReference type="InParanoid" id="A0A1B6P5V7"/>
<reference evidence="1 2" key="1">
    <citation type="journal article" date="2009" name="Nature">
        <title>The Sorghum bicolor genome and the diversification of grasses.</title>
        <authorList>
            <person name="Paterson A.H."/>
            <person name="Bowers J.E."/>
            <person name="Bruggmann R."/>
            <person name="Dubchak I."/>
            <person name="Grimwood J."/>
            <person name="Gundlach H."/>
            <person name="Haberer G."/>
            <person name="Hellsten U."/>
            <person name="Mitros T."/>
            <person name="Poliakov A."/>
            <person name="Schmutz J."/>
            <person name="Spannagl M."/>
            <person name="Tang H."/>
            <person name="Wang X."/>
            <person name="Wicker T."/>
            <person name="Bharti A.K."/>
            <person name="Chapman J."/>
            <person name="Feltus F.A."/>
            <person name="Gowik U."/>
            <person name="Grigoriev I.V."/>
            <person name="Lyons E."/>
            <person name="Maher C.A."/>
            <person name="Martis M."/>
            <person name="Narechania A."/>
            <person name="Otillar R.P."/>
            <person name="Penning B.W."/>
            <person name="Salamov A.A."/>
            <person name="Wang Y."/>
            <person name="Zhang L."/>
            <person name="Carpita N.C."/>
            <person name="Freeling M."/>
            <person name="Gingle A.R."/>
            <person name="Hash C.T."/>
            <person name="Keller B."/>
            <person name="Klein P."/>
            <person name="Kresovich S."/>
            <person name="McCann M.C."/>
            <person name="Ming R."/>
            <person name="Peterson D.G."/>
            <person name="Mehboob-ur-Rahman"/>
            <person name="Ware D."/>
            <person name="Westhoff P."/>
            <person name="Mayer K.F."/>
            <person name="Messing J."/>
            <person name="Rokhsar D.S."/>
        </authorList>
    </citation>
    <scope>NUCLEOTIDE SEQUENCE [LARGE SCALE GENOMIC DNA]</scope>
    <source>
        <strain evidence="2">cv. BTx623</strain>
    </source>
</reference>
<dbReference type="AlphaFoldDB" id="A0A1B6P5V7"/>
<proteinExistence type="predicted"/>